<keyword evidence="2" id="KW-0472">Membrane</keyword>
<accession>A0A124G8N2</accession>
<gene>
    <name evidence="3" type="ORF">ADL15_38080</name>
</gene>
<keyword evidence="2" id="KW-1133">Transmembrane helix</keyword>
<protein>
    <submittedName>
        <fullName evidence="3">Uncharacterized protein</fullName>
    </submittedName>
</protein>
<feature type="region of interest" description="Disordered" evidence="1">
    <location>
        <begin position="78"/>
        <end position="97"/>
    </location>
</feature>
<dbReference type="AlphaFoldDB" id="A0A124G8N2"/>
<evidence type="ECO:0000256" key="2">
    <source>
        <dbReference type="SAM" id="Phobius"/>
    </source>
</evidence>
<evidence type="ECO:0000313" key="4">
    <source>
        <dbReference type="Proteomes" id="UP000053244"/>
    </source>
</evidence>
<proteinExistence type="predicted"/>
<comment type="caution">
    <text evidence="3">The sequence shown here is derived from an EMBL/GenBank/DDBJ whole genome shotgun (WGS) entry which is preliminary data.</text>
</comment>
<evidence type="ECO:0000313" key="3">
    <source>
        <dbReference type="EMBL" id="KUL26500.1"/>
    </source>
</evidence>
<feature type="transmembrane region" description="Helical" evidence="2">
    <location>
        <begin position="48"/>
        <end position="71"/>
    </location>
</feature>
<feature type="compositionally biased region" description="Polar residues" evidence="1">
    <location>
        <begin position="87"/>
        <end position="97"/>
    </location>
</feature>
<dbReference type="Proteomes" id="UP000053244">
    <property type="component" value="Unassembled WGS sequence"/>
</dbReference>
<dbReference type="PROSITE" id="PS51318">
    <property type="entry name" value="TAT"/>
    <property type="match status" value="1"/>
</dbReference>
<sequence>MALLRRSLVLLVLVLGTLGLFPPAAAPAWASAGPGEALAFAEEVPSGLRWPMILAAASAVLLLVIGGEMWWLSRRPEPAPMVAGSESEVTQRVSSRV</sequence>
<organism evidence="3 4">
    <name type="scientific">Actinoplanes awajinensis subsp. mycoplanecinus</name>
    <dbReference type="NCBI Taxonomy" id="135947"/>
    <lineage>
        <taxon>Bacteria</taxon>
        <taxon>Bacillati</taxon>
        <taxon>Actinomycetota</taxon>
        <taxon>Actinomycetes</taxon>
        <taxon>Micromonosporales</taxon>
        <taxon>Micromonosporaceae</taxon>
        <taxon>Actinoplanes</taxon>
    </lineage>
</organism>
<dbReference type="RefSeq" id="WP_067701992.1">
    <property type="nucleotide sequence ID" value="NZ_LLZH01000306.1"/>
</dbReference>
<keyword evidence="2" id="KW-0812">Transmembrane</keyword>
<keyword evidence="4" id="KW-1185">Reference proteome</keyword>
<evidence type="ECO:0000256" key="1">
    <source>
        <dbReference type="SAM" id="MobiDB-lite"/>
    </source>
</evidence>
<dbReference type="EMBL" id="LLZH01000306">
    <property type="protein sequence ID" value="KUL26500.1"/>
    <property type="molecule type" value="Genomic_DNA"/>
</dbReference>
<name>A0A124G8N2_9ACTN</name>
<reference evidence="3 4" key="1">
    <citation type="submission" date="2015-10" db="EMBL/GenBank/DDBJ databases">
        <authorList>
            <person name="Gilbert D.G."/>
        </authorList>
    </citation>
    <scope>NUCLEOTIDE SEQUENCE [LARGE SCALE GENOMIC DNA]</scope>
    <source>
        <strain evidence="3 4">NRRL B-16712</strain>
    </source>
</reference>
<dbReference type="InterPro" id="IPR006311">
    <property type="entry name" value="TAT_signal"/>
</dbReference>